<evidence type="ECO:0000256" key="2">
    <source>
        <dbReference type="ARBA" id="ARBA00023002"/>
    </source>
</evidence>
<dbReference type="InterPro" id="IPR051317">
    <property type="entry name" value="Gfo/Idh/MocA_oxidoreduct"/>
</dbReference>
<organism evidence="4 5">
    <name type="scientific">Devosia nitrariae</name>
    <dbReference type="NCBI Taxonomy" id="2071872"/>
    <lineage>
        <taxon>Bacteria</taxon>
        <taxon>Pseudomonadati</taxon>
        <taxon>Pseudomonadota</taxon>
        <taxon>Alphaproteobacteria</taxon>
        <taxon>Hyphomicrobiales</taxon>
        <taxon>Devosiaceae</taxon>
        <taxon>Devosia</taxon>
    </lineage>
</organism>
<dbReference type="Gene3D" id="3.40.50.720">
    <property type="entry name" value="NAD(P)-binding Rossmann-like Domain"/>
    <property type="match status" value="1"/>
</dbReference>
<comment type="caution">
    <text evidence="4">The sequence shown here is derived from an EMBL/GenBank/DDBJ whole genome shotgun (WGS) entry which is preliminary data.</text>
</comment>
<dbReference type="Pfam" id="PF01408">
    <property type="entry name" value="GFO_IDH_MocA"/>
    <property type="match status" value="1"/>
</dbReference>
<dbReference type="Proteomes" id="UP001156691">
    <property type="component" value="Unassembled WGS sequence"/>
</dbReference>
<gene>
    <name evidence="4" type="ORF">GCM10010862_34600</name>
</gene>
<dbReference type="SUPFAM" id="SSF51735">
    <property type="entry name" value="NAD(P)-binding Rossmann-fold domains"/>
    <property type="match status" value="1"/>
</dbReference>
<proteinExistence type="inferred from homology"/>
<keyword evidence="2" id="KW-0560">Oxidoreductase</keyword>
<keyword evidence="5" id="KW-1185">Reference proteome</keyword>
<dbReference type="InterPro" id="IPR000683">
    <property type="entry name" value="Gfo/Idh/MocA-like_OxRdtase_N"/>
</dbReference>
<protein>
    <submittedName>
        <fullName evidence="4">Oxidoreductase</fullName>
    </submittedName>
</protein>
<dbReference type="EMBL" id="BSNS01000020">
    <property type="protein sequence ID" value="GLQ56201.1"/>
    <property type="molecule type" value="Genomic_DNA"/>
</dbReference>
<dbReference type="PANTHER" id="PTHR43708">
    <property type="entry name" value="CONSERVED EXPRESSED OXIDOREDUCTASE (EUROFUNG)"/>
    <property type="match status" value="1"/>
</dbReference>
<dbReference type="PANTHER" id="PTHR43708:SF5">
    <property type="entry name" value="CONSERVED EXPRESSED OXIDOREDUCTASE (EUROFUNG)-RELATED"/>
    <property type="match status" value="1"/>
</dbReference>
<evidence type="ECO:0000259" key="3">
    <source>
        <dbReference type="Pfam" id="PF01408"/>
    </source>
</evidence>
<comment type="similarity">
    <text evidence="1">Belongs to the Gfo/Idh/MocA family.</text>
</comment>
<accession>A0ABQ5W8V5</accession>
<feature type="domain" description="Gfo/Idh/MocA-like oxidoreductase N-terminal" evidence="3">
    <location>
        <begin position="14"/>
        <end position="134"/>
    </location>
</feature>
<evidence type="ECO:0000256" key="1">
    <source>
        <dbReference type="ARBA" id="ARBA00010928"/>
    </source>
</evidence>
<sequence>MEAMVSEASNAAPLRVALVGAGGLGRGWAKVISNQQGAELGAVVDPLIGSERQAEWIVEEVGHLPLATDLEATLEMDIDAAVVTAFSIAHHVAVKAALERGLHVLVEKPFTVTLQEAEELVSLAADKGLTLMVSQNYRYFPGASLLREIVRDERYGSIASVFCEFCLDWPGKPYQHGMQHAMGLEMAVHHFDMCRAIFDAEATGGYAREWQPAGSQYAGGGAIEAVFEMEGSRGTFPFTYSGSLVSKAPRTPWPGRWRFEFDRKTILLDTLENGYGLYACQVEEHEWLGRYDGDTMLFNLPLAHFIDSIRTGKEPWSSGRDNLGTMRMALAAEFFGKGR</sequence>
<evidence type="ECO:0000313" key="5">
    <source>
        <dbReference type="Proteomes" id="UP001156691"/>
    </source>
</evidence>
<dbReference type="InterPro" id="IPR036291">
    <property type="entry name" value="NAD(P)-bd_dom_sf"/>
</dbReference>
<dbReference type="Gene3D" id="3.30.360.10">
    <property type="entry name" value="Dihydrodipicolinate Reductase, domain 2"/>
    <property type="match status" value="1"/>
</dbReference>
<name>A0ABQ5W8V5_9HYPH</name>
<reference evidence="5" key="1">
    <citation type="journal article" date="2019" name="Int. J. Syst. Evol. Microbiol.">
        <title>The Global Catalogue of Microorganisms (GCM) 10K type strain sequencing project: providing services to taxonomists for standard genome sequencing and annotation.</title>
        <authorList>
            <consortium name="The Broad Institute Genomics Platform"/>
            <consortium name="The Broad Institute Genome Sequencing Center for Infectious Disease"/>
            <person name="Wu L."/>
            <person name="Ma J."/>
        </authorList>
    </citation>
    <scope>NUCLEOTIDE SEQUENCE [LARGE SCALE GENOMIC DNA]</scope>
    <source>
        <strain evidence="5">NBRC 112416</strain>
    </source>
</reference>
<dbReference type="SUPFAM" id="SSF55347">
    <property type="entry name" value="Glyceraldehyde-3-phosphate dehydrogenase-like, C-terminal domain"/>
    <property type="match status" value="1"/>
</dbReference>
<evidence type="ECO:0000313" key="4">
    <source>
        <dbReference type="EMBL" id="GLQ56201.1"/>
    </source>
</evidence>